<reference evidence="2 3" key="1">
    <citation type="journal article" date="2013" name="BMC Genomics">
        <title>Comparative genomics of parasitic silkworm microsporidia reveal an association between genome expansion and host adaptation.</title>
        <authorList>
            <person name="Pan G."/>
            <person name="Xu J."/>
            <person name="Li T."/>
            <person name="Xia Q."/>
            <person name="Liu S.L."/>
            <person name="Zhang G."/>
            <person name="Li S."/>
            <person name="Li C."/>
            <person name="Liu H."/>
            <person name="Yang L."/>
            <person name="Liu T."/>
            <person name="Zhang X."/>
            <person name="Wu Z."/>
            <person name="Fan W."/>
            <person name="Dang X."/>
            <person name="Xiang H."/>
            <person name="Tao M."/>
            <person name="Li Y."/>
            <person name="Hu J."/>
            <person name="Li Z."/>
            <person name="Lin L."/>
            <person name="Luo J."/>
            <person name="Geng L."/>
            <person name="Wang L."/>
            <person name="Long M."/>
            <person name="Wan Y."/>
            <person name="He N."/>
            <person name="Zhang Z."/>
            <person name="Lu C."/>
            <person name="Keeling P.J."/>
            <person name="Wang J."/>
            <person name="Xiang Z."/>
            <person name="Zhou Z."/>
        </authorList>
    </citation>
    <scope>NUCLEOTIDE SEQUENCE [LARGE SCALE GENOMIC DNA]</scope>
    <source>
        <strain evidence="3">CQ1 / CVCC 102059</strain>
    </source>
</reference>
<keyword evidence="1" id="KW-0175">Coiled coil</keyword>
<protein>
    <submittedName>
        <fullName evidence="2">Uncharacterized protein</fullName>
    </submittedName>
</protein>
<evidence type="ECO:0000313" key="2">
    <source>
        <dbReference type="EMBL" id="EOB15566.1"/>
    </source>
</evidence>
<dbReference type="EMBL" id="KB908910">
    <property type="protein sequence ID" value="EOB15566.1"/>
    <property type="molecule type" value="Genomic_DNA"/>
</dbReference>
<proteinExistence type="predicted"/>
<evidence type="ECO:0000313" key="3">
    <source>
        <dbReference type="Proteomes" id="UP000016927"/>
    </source>
</evidence>
<dbReference type="HOGENOM" id="CLU_1142859_0_0_1"/>
<dbReference type="Proteomes" id="UP000016927">
    <property type="component" value="Unassembled WGS sequence"/>
</dbReference>
<name>R0KXD9_NOSB1</name>
<sequence length="243" mass="28315">MTIFAAMVDETPIESPDTVQTRKPKKLISPEKIKYVSKKLKETLIEIERINLKLELANDLINQLKQSELHNIFKQPILNLDYIYYELKEKALVDQLKIEDLKKIFKSYMKGILETITQLLKIHKIISIFGQPEVKEILENSIIDLFRVNYMIEDMIRYLMLPEKNPNTLDLDLDKQTLVPSYEDKRLVDIKAALLSGEHQNVDDFIRGLKNEEPVNLLFVSGTQNRLRLTFTSSQSIPIINPF</sequence>
<feature type="coiled-coil region" evidence="1">
    <location>
        <begin position="40"/>
        <end position="67"/>
    </location>
</feature>
<organism evidence="2 3">
    <name type="scientific">Nosema bombycis (strain CQ1 / CVCC 102059)</name>
    <name type="common">Microsporidian parasite</name>
    <name type="synonym">Pebrine of silkworm</name>
    <dbReference type="NCBI Taxonomy" id="578461"/>
    <lineage>
        <taxon>Eukaryota</taxon>
        <taxon>Fungi</taxon>
        <taxon>Fungi incertae sedis</taxon>
        <taxon>Microsporidia</taxon>
        <taxon>Nosematidae</taxon>
        <taxon>Nosema</taxon>
    </lineage>
</organism>
<dbReference type="AlphaFoldDB" id="R0KXD9"/>
<keyword evidence="3" id="KW-1185">Reference proteome</keyword>
<accession>R0KXD9</accession>
<gene>
    <name evidence="2" type="ORF">NBO_2g0057</name>
</gene>
<dbReference type="VEuPathDB" id="MicrosporidiaDB:NBO_2g0057"/>
<evidence type="ECO:0000256" key="1">
    <source>
        <dbReference type="SAM" id="Coils"/>
    </source>
</evidence>